<evidence type="ECO:0000313" key="1">
    <source>
        <dbReference type="EMBL" id="DAF65169.1"/>
    </source>
</evidence>
<accession>A0A8S5TPV1</accession>
<dbReference type="EMBL" id="BK032875">
    <property type="protein sequence ID" value="DAF65169.1"/>
    <property type="molecule type" value="Genomic_DNA"/>
</dbReference>
<name>A0A8S5TPV1_9CAUD</name>
<organism evidence="1">
    <name type="scientific">Myoviridae sp. ct2AC8</name>
    <dbReference type="NCBI Taxonomy" id="2827655"/>
    <lineage>
        <taxon>Viruses</taxon>
        <taxon>Duplodnaviria</taxon>
        <taxon>Heunggongvirae</taxon>
        <taxon>Uroviricota</taxon>
        <taxon>Caudoviricetes</taxon>
    </lineage>
</organism>
<proteinExistence type="predicted"/>
<sequence length="67" mass="8264">MHKKINLRLIFRVWSKRDKKYIKKSQYFYLNEKGYIVCCMALDSYIFEQCIGKKDKNNQLIYDNDIF</sequence>
<reference evidence="1" key="1">
    <citation type="journal article" date="2021" name="Proc. Natl. Acad. Sci. U.S.A.">
        <title>A Catalog of Tens of Thousands of Viruses from Human Metagenomes Reveals Hidden Associations with Chronic Diseases.</title>
        <authorList>
            <person name="Tisza M.J."/>
            <person name="Buck C.B."/>
        </authorList>
    </citation>
    <scope>NUCLEOTIDE SEQUENCE</scope>
    <source>
        <strain evidence="1">Ct2AC8</strain>
    </source>
</reference>
<dbReference type="SUPFAM" id="SSF159006">
    <property type="entry name" value="YopX-like"/>
    <property type="match status" value="1"/>
</dbReference>
<protein>
    <submittedName>
        <fullName evidence="1">YopX protein</fullName>
    </submittedName>
</protein>